<dbReference type="EMBL" id="JAVRRA010018467">
    <property type="protein sequence ID" value="KAK5188210.1"/>
    <property type="molecule type" value="Genomic_DNA"/>
</dbReference>
<dbReference type="Pfam" id="PF24920">
    <property type="entry name" value="C2_TCB1"/>
    <property type="match status" value="1"/>
</dbReference>
<dbReference type="InterPro" id="IPR052455">
    <property type="entry name" value="Tricalbin_domain"/>
</dbReference>
<evidence type="ECO:0000259" key="2">
    <source>
        <dbReference type="Pfam" id="PF24920"/>
    </source>
</evidence>
<gene>
    <name evidence="3" type="primary">TCB2_2</name>
    <name evidence="3" type="ORF">LTR16_008554</name>
</gene>
<proteinExistence type="predicted"/>
<feature type="non-terminal residue" evidence="3">
    <location>
        <position position="244"/>
    </location>
</feature>
<dbReference type="PANTHER" id="PTHR46980">
    <property type="entry name" value="TRICALBIN-1-RELATED"/>
    <property type="match status" value="1"/>
</dbReference>
<evidence type="ECO:0000256" key="1">
    <source>
        <dbReference type="SAM" id="MobiDB-lite"/>
    </source>
</evidence>
<feature type="region of interest" description="Disordered" evidence="1">
    <location>
        <begin position="65"/>
        <end position="100"/>
    </location>
</feature>
<keyword evidence="4" id="KW-1185">Reference proteome</keyword>
<evidence type="ECO:0000313" key="4">
    <source>
        <dbReference type="Proteomes" id="UP001357485"/>
    </source>
</evidence>
<protein>
    <submittedName>
        <fullName evidence="3">Tricalbin-2</fullName>
    </submittedName>
</protein>
<comment type="caution">
    <text evidence="3">The sequence shown here is derived from an EMBL/GenBank/DDBJ whole genome shotgun (WGS) entry which is preliminary data.</text>
</comment>
<organism evidence="3 4">
    <name type="scientific">Cryomyces antarcticus</name>
    <dbReference type="NCBI Taxonomy" id="329879"/>
    <lineage>
        <taxon>Eukaryota</taxon>
        <taxon>Fungi</taxon>
        <taxon>Dikarya</taxon>
        <taxon>Ascomycota</taxon>
        <taxon>Pezizomycotina</taxon>
        <taxon>Dothideomycetes</taxon>
        <taxon>Dothideomycetes incertae sedis</taxon>
        <taxon>Cryomyces</taxon>
    </lineage>
</organism>
<name>A0ABR0LKD2_9PEZI</name>
<evidence type="ECO:0000313" key="3">
    <source>
        <dbReference type="EMBL" id="KAK5188210.1"/>
    </source>
</evidence>
<dbReference type="PANTHER" id="PTHR46980:SF2">
    <property type="entry name" value="TRICALBIN-1-RELATED"/>
    <property type="match status" value="1"/>
</dbReference>
<dbReference type="Proteomes" id="UP001357485">
    <property type="component" value="Unassembled WGS sequence"/>
</dbReference>
<dbReference type="InterPro" id="IPR056910">
    <property type="entry name" value="TCB1-3_C2"/>
</dbReference>
<sequence length="244" mass="26547">DRSLGSVELAAADYVRQDESGHYAVYDSKKVLAERLRLGARGAPKGVLNFTCSFFPALDVLDPEDEEKEAASDTPRASLDTAKRPGHTPNSSVGSGGNVKAGSLGTITPLRINGVSGTNSELDLKKQLSANEHEQQETNGELSKEVPKIRITADELSEYQSGLIVFELIDGDMAHTNCHVELIMDDMLFPSYTSAKVRTKTCTFNEVGDAMVRELDFSRITLRLTHETDKKGEGTETNVVAKLT</sequence>
<reference evidence="3 4" key="1">
    <citation type="submission" date="2023-08" db="EMBL/GenBank/DDBJ databases">
        <title>Black Yeasts Isolated from many extreme environments.</title>
        <authorList>
            <person name="Coleine C."/>
            <person name="Stajich J.E."/>
            <person name="Selbmann L."/>
        </authorList>
    </citation>
    <scope>NUCLEOTIDE SEQUENCE [LARGE SCALE GENOMIC DNA]</scope>
    <source>
        <strain evidence="3 4">CCFEE 536</strain>
    </source>
</reference>
<feature type="domain" description="Tricalbin-1-3-like C2" evidence="2">
    <location>
        <begin position="156"/>
        <end position="244"/>
    </location>
</feature>
<feature type="non-terminal residue" evidence="3">
    <location>
        <position position="1"/>
    </location>
</feature>
<accession>A0ABR0LKD2</accession>